<dbReference type="InterPro" id="IPR044839">
    <property type="entry name" value="NDR1-like"/>
</dbReference>
<evidence type="ECO:0000313" key="4">
    <source>
        <dbReference type="Proteomes" id="UP001634393"/>
    </source>
</evidence>
<dbReference type="EMBL" id="JBJXBP010000004">
    <property type="protein sequence ID" value="KAL3832804.1"/>
    <property type="molecule type" value="Genomic_DNA"/>
</dbReference>
<evidence type="ECO:0000256" key="2">
    <source>
        <dbReference type="ARBA" id="ARBA00023136"/>
    </source>
</evidence>
<dbReference type="AlphaFoldDB" id="A0ABD3T799"/>
<evidence type="ECO:0008006" key="5">
    <source>
        <dbReference type="Google" id="ProtNLM"/>
    </source>
</evidence>
<organism evidence="3 4">
    <name type="scientific">Penstemon smallii</name>
    <dbReference type="NCBI Taxonomy" id="265156"/>
    <lineage>
        <taxon>Eukaryota</taxon>
        <taxon>Viridiplantae</taxon>
        <taxon>Streptophyta</taxon>
        <taxon>Embryophyta</taxon>
        <taxon>Tracheophyta</taxon>
        <taxon>Spermatophyta</taxon>
        <taxon>Magnoliopsida</taxon>
        <taxon>eudicotyledons</taxon>
        <taxon>Gunneridae</taxon>
        <taxon>Pentapetalae</taxon>
        <taxon>asterids</taxon>
        <taxon>lamiids</taxon>
        <taxon>Lamiales</taxon>
        <taxon>Plantaginaceae</taxon>
        <taxon>Cheloneae</taxon>
        <taxon>Penstemon</taxon>
    </lineage>
</organism>
<dbReference type="GO" id="GO:0016020">
    <property type="term" value="C:membrane"/>
    <property type="evidence" value="ECO:0007669"/>
    <property type="project" value="UniProtKB-SubCell"/>
</dbReference>
<evidence type="ECO:0000313" key="3">
    <source>
        <dbReference type="EMBL" id="KAL3832804.1"/>
    </source>
</evidence>
<accession>A0ABD3T799</accession>
<name>A0ABD3T799_9LAMI</name>
<comment type="subcellular location">
    <subcellularLocation>
        <location evidence="1">Membrane</location>
    </subcellularLocation>
</comment>
<dbReference type="Proteomes" id="UP001634393">
    <property type="component" value="Unassembled WGS sequence"/>
</dbReference>
<keyword evidence="4" id="KW-1185">Reference proteome</keyword>
<proteinExistence type="predicted"/>
<protein>
    <recommendedName>
        <fullName evidence="5">Late embryogenesis abundant protein LEA-2 subgroup domain-containing protein</fullName>
    </recommendedName>
</protein>
<comment type="caution">
    <text evidence="3">The sequence shown here is derived from an EMBL/GenBank/DDBJ whole genome shotgun (WGS) entry which is preliminary data.</text>
</comment>
<evidence type="ECO:0000256" key="1">
    <source>
        <dbReference type="ARBA" id="ARBA00004370"/>
    </source>
</evidence>
<dbReference type="PANTHER" id="PTHR31415:SF9">
    <property type="entry name" value="OS05G0367900 PROTEIN"/>
    <property type="match status" value="1"/>
</dbReference>
<gene>
    <name evidence="3" type="ORF">ACJIZ3_007540</name>
</gene>
<sequence length="189" mass="20890">MFLVILLVLAGITALTVWLVYRPHNPKFRVVNAAVYQLNTTTTTTGNLLISTTMQFALITRNPNRRVSFQYDQLTAFVTYRDQAITQPAILPPLFHNTKSTVALSPVLGGSGVPVAPEVVNGLEMEQATYEVVGLRLVLTGKLKYKSRVVFRSGRYGIYVRCDLFVAFKKGFLGQLPLLGSPRPCAVDV</sequence>
<keyword evidence="2" id="KW-0472">Membrane</keyword>
<reference evidence="3 4" key="1">
    <citation type="submission" date="2024-12" db="EMBL/GenBank/DDBJ databases">
        <title>The unique morphological basis and parallel evolutionary history of personate flowers in Penstemon.</title>
        <authorList>
            <person name="Depatie T.H."/>
            <person name="Wessinger C.A."/>
        </authorList>
    </citation>
    <scope>NUCLEOTIDE SEQUENCE [LARGE SCALE GENOMIC DNA]</scope>
    <source>
        <strain evidence="3">WTNN_2</strain>
        <tissue evidence="3">Leaf</tissue>
    </source>
</reference>
<dbReference type="PANTHER" id="PTHR31415">
    <property type="entry name" value="OS05G0367900 PROTEIN"/>
    <property type="match status" value="1"/>
</dbReference>